<gene>
    <name evidence="1" type="ORF">ACS15_4949</name>
</gene>
<accession>A0AAC9BJU0</accession>
<dbReference type="AlphaFoldDB" id="A0AAC9BJU0"/>
<dbReference type="KEGG" id="rin:ACS15_4949"/>
<organism evidence="1 2">
    <name type="scientific">Ralstonia insidiosa</name>
    <dbReference type="NCBI Taxonomy" id="190721"/>
    <lineage>
        <taxon>Bacteria</taxon>
        <taxon>Pseudomonadati</taxon>
        <taxon>Pseudomonadota</taxon>
        <taxon>Betaproteobacteria</taxon>
        <taxon>Burkholderiales</taxon>
        <taxon>Burkholderiaceae</taxon>
        <taxon>Ralstonia</taxon>
    </lineage>
</organism>
<sequence>MVAGVIQESRGTAGRWRARVEVGGSADSLTAQDPRLRRAPFEKALRWRPPAVDQ</sequence>
<reference evidence="1 2" key="1">
    <citation type="submission" date="2015-09" db="EMBL/GenBank/DDBJ databases">
        <authorList>
            <person name="Xu Y."/>
            <person name="Nagy A."/>
            <person name="Liu N.T."/>
            <person name="Nou X."/>
        </authorList>
    </citation>
    <scope>NUCLEOTIDE SEQUENCE [LARGE SCALE GENOMIC DNA]</scope>
    <source>
        <strain evidence="1 2">FC1138</strain>
    </source>
</reference>
<name>A0AAC9BJU0_9RALS</name>
<proteinExistence type="predicted"/>
<protein>
    <submittedName>
        <fullName evidence="1">Uncharacterized protein</fullName>
    </submittedName>
</protein>
<evidence type="ECO:0000313" key="1">
    <source>
        <dbReference type="EMBL" id="ANH75270.1"/>
    </source>
</evidence>
<evidence type="ECO:0000313" key="2">
    <source>
        <dbReference type="Proteomes" id="UP000077927"/>
    </source>
</evidence>
<dbReference type="Proteomes" id="UP000077927">
    <property type="component" value="Chromosome 2"/>
</dbReference>
<dbReference type="EMBL" id="CP012606">
    <property type="protein sequence ID" value="ANH75270.1"/>
    <property type="molecule type" value="Genomic_DNA"/>
</dbReference>